<protein>
    <recommendedName>
        <fullName evidence="2">Phage membrane protein</fullName>
    </recommendedName>
</protein>
<accession>A0A5H6JCE1</accession>
<reference evidence="1" key="1">
    <citation type="journal article" date="2018" name="Genome Biol.">
        <title>SKESA: strategic k-mer extension for scrupulous assemblies.</title>
        <authorList>
            <person name="Souvorov A."/>
            <person name="Agarwala R."/>
            <person name="Lipman D.J."/>
        </authorList>
    </citation>
    <scope>NUCLEOTIDE SEQUENCE</scope>
    <source>
        <strain evidence="1">Salmonella enterica</strain>
    </source>
</reference>
<dbReference type="AlphaFoldDB" id="A0A5H6JCE1"/>
<gene>
    <name evidence="1" type="ORF">G0E07_22845</name>
</gene>
<organism evidence="1">
    <name type="scientific">Salmonella enterica subsp. enterica serovar Napoli</name>
    <dbReference type="NCBI Taxonomy" id="1151001"/>
    <lineage>
        <taxon>Bacteria</taxon>
        <taxon>Pseudomonadati</taxon>
        <taxon>Pseudomonadota</taxon>
        <taxon>Gammaproteobacteria</taxon>
        <taxon>Enterobacterales</taxon>
        <taxon>Enterobacteriaceae</taxon>
        <taxon>Salmonella</taxon>
    </lineage>
</organism>
<comment type="caution">
    <text evidence="1">The sequence shown here is derived from an EMBL/GenBank/DDBJ whole genome shotgun (WGS) entry which is preliminary data.</text>
</comment>
<evidence type="ECO:0008006" key="2">
    <source>
        <dbReference type="Google" id="ProtNLM"/>
    </source>
</evidence>
<dbReference type="Pfam" id="PF26636">
    <property type="entry name" value="DUF8209"/>
    <property type="match status" value="1"/>
</dbReference>
<name>A0A5H6JCE1_SALET</name>
<feature type="non-terminal residue" evidence="1">
    <location>
        <position position="1"/>
    </location>
</feature>
<proteinExistence type="predicted"/>
<reference evidence="1" key="2">
    <citation type="submission" date="2018-07" db="EMBL/GenBank/DDBJ databases">
        <authorList>
            <consortium name="NCBI Pathogen Detection Project"/>
        </authorList>
    </citation>
    <scope>NUCLEOTIDE SEQUENCE</scope>
    <source>
        <strain evidence="1">Salmonella enterica</strain>
    </source>
</reference>
<evidence type="ECO:0000313" key="1">
    <source>
        <dbReference type="EMBL" id="HAC7018953.1"/>
    </source>
</evidence>
<dbReference type="InterPro" id="IPR058522">
    <property type="entry name" value="DUF8209"/>
</dbReference>
<sequence>IQLPSVIGGYPPSTLKIKMVAKISAFTGRAIPVVGWIILASDVSQIAYRTVGDYSRIARGSDKIW</sequence>
<dbReference type="EMBL" id="DAAMJZ010000105">
    <property type="protein sequence ID" value="HAC7018953.1"/>
    <property type="molecule type" value="Genomic_DNA"/>
</dbReference>